<dbReference type="OrthoDB" id="433414at2759"/>
<evidence type="ECO:0000313" key="3">
    <source>
        <dbReference type="RefSeq" id="XP_008781451.3"/>
    </source>
</evidence>
<dbReference type="InterPro" id="IPR002698">
    <property type="entry name" value="FTHF_cligase"/>
</dbReference>
<dbReference type="FunFam" id="3.40.50.10420:FF:000004">
    <property type="entry name" value="5-formyltetrahydrofolate cyclo-ligase-like protein COG0212"/>
    <property type="match status" value="1"/>
</dbReference>
<dbReference type="Pfam" id="PF01812">
    <property type="entry name" value="5-FTHF_cyc-lig"/>
    <property type="match status" value="1"/>
</dbReference>
<dbReference type="AlphaFoldDB" id="A0A8B7BMK7"/>
<dbReference type="PANTHER" id="PTHR13017:SF0">
    <property type="entry name" value="METHENYLTETRAHYDROFOLATE SYNTHASE DOMAIN-CONTAINING PROTEIN"/>
    <property type="match status" value="1"/>
</dbReference>
<dbReference type="Proteomes" id="UP000228380">
    <property type="component" value="Chromosome 14"/>
</dbReference>
<evidence type="ECO:0000313" key="2">
    <source>
        <dbReference type="Proteomes" id="UP000228380"/>
    </source>
</evidence>
<dbReference type="InterPro" id="IPR037171">
    <property type="entry name" value="NagB/RpiA_transferase-like"/>
</dbReference>
<accession>A0A8B7BMK7</accession>
<organism evidence="2 3">
    <name type="scientific">Phoenix dactylifera</name>
    <name type="common">Date palm</name>
    <dbReference type="NCBI Taxonomy" id="42345"/>
    <lineage>
        <taxon>Eukaryota</taxon>
        <taxon>Viridiplantae</taxon>
        <taxon>Streptophyta</taxon>
        <taxon>Embryophyta</taxon>
        <taxon>Tracheophyta</taxon>
        <taxon>Spermatophyta</taxon>
        <taxon>Magnoliopsida</taxon>
        <taxon>Liliopsida</taxon>
        <taxon>Arecaceae</taxon>
        <taxon>Coryphoideae</taxon>
        <taxon>Phoeniceae</taxon>
        <taxon>Phoenix</taxon>
    </lineage>
</organism>
<keyword evidence="2" id="KW-1185">Reference proteome</keyword>
<name>A0A8B7BMK7_PHODC</name>
<dbReference type="KEGG" id="pda:103701236"/>
<sequence>MPLFLHRLPWPPAAPLVLAGACNPPPKTSTALHRSWSSSSSAFPRPLHPCGAERVEGSSSFDPATFEADRVRLDAEARAAMASTASLAEEGGGDPKTWKWRIRKRIWDLMEAEDIARNPRPVHHRIPNFAGAATAADSLGKLEVFQKAQCVKVNPDSPQKQVRFLTLTGGKKLLTPQPRLRTGFFSVLESQMLSSDSIMEACTSVGAAKYGRPISLDDKINVDLIVIGSVAVDPRTGARLGKGEGFAELEYGMLRHMGAIDDTTMVVTSVHDKQLVDDIPVENLLVHDVPVDIICTPTQVIFTNSTIPKPQGIYWEKLSPEKLGQIRILRELKKRIERDTGQMLPCGPSETLPPTAQRRL</sequence>
<dbReference type="PANTHER" id="PTHR13017">
    <property type="entry name" value="5-FORMYLTETRAHYDROFOLATE CYCLO-LIGASE-RELATED"/>
    <property type="match status" value="1"/>
</dbReference>
<proteinExistence type="predicted"/>
<dbReference type="PROSITE" id="PS51257">
    <property type="entry name" value="PROKAR_LIPOPROTEIN"/>
    <property type="match status" value="1"/>
</dbReference>
<reference evidence="3" key="2">
    <citation type="submission" date="2025-08" db="UniProtKB">
        <authorList>
            <consortium name="RefSeq"/>
        </authorList>
    </citation>
    <scope>IDENTIFICATION</scope>
    <source>
        <tissue evidence="3">Young leaves</tissue>
    </source>
</reference>
<feature type="region of interest" description="Disordered" evidence="1">
    <location>
        <begin position="339"/>
        <end position="360"/>
    </location>
</feature>
<dbReference type="GO" id="GO:0005737">
    <property type="term" value="C:cytoplasm"/>
    <property type="evidence" value="ECO:0007669"/>
    <property type="project" value="TreeGrafter"/>
</dbReference>
<dbReference type="RefSeq" id="XP_008781451.3">
    <property type="nucleotide sequence ID" value="XM_008783229.3"/>
</dbReference>
<dbReference type="SUPFAM" id="SSF100950">
    <property type="entry name" value="NagB/RpiA/CoA transferase-like"/>
    <property type="match status" value="1"/>
</dbReference>
<dbReference type="InterPro" id="IPR024185">
    <property type="entry name" value="FTHF_cligase-like_sf"/>
</dbReference>
<dbReference type="GeneID" id="103701236"/>
<evidence type="ECO:0000256" key="1">
    <source>
        <dbReference type="SAM" id="MobiDB-lite"/>
    </source>
</evidence>
<protein>
    <submittedName>
        <fullName evidence="3">5-formyltetrahydrofolate cyclo-ligase-like protein COG0212 isoform X1</fullName>
    </submittedName>
</protein>
<dbReference type="Gene3D" id="3.40.50.10420">
    <property type="entry name" value="NagB/RpiA/CoA transferase-like"/>
    <property type="match status" value="1"/>
</dbReference>
<gene>
    <name evidence="3" type="primary">LOC103701236</name>
</gene>
<reference evidence="2" key="1">
    <citation type="journal article" date="2019" name="Nat. Commun.">
        <title>Genome-wide association mapping of date palm fruit traits.</title>
        <authorList>
            <person name="Hazzouri K.M."/>
            <person name="Gros-Balthazard M."/>
            <person name="Flowers J.M."/>
            <person name="Copetti D."/>
            <person name="Lemansour A."/>
            <person name="Lebrun M."/>
            <person name="Masmoudi K."/>
            <person name="Ferrand S."/>
            <person name="Dhar M.I."/>
            <person name="Fresquez Z.A."/>
            <person name="Rosas U."/>
            <person name="Zhang J."/>
            <person name="Talag J."/>
            <person name="Lee S."/>
            <person name="Kudrna D."/>
            <person name="Powell R.F."/>
            <person name="Leitch I.J."/>
            <person name="Krueger R.R."/>
            <person name="Wing R.A."/>
            <person name="Amiri K.M.A."/>
            <person name="Purugganan M.D."/>
        </authorList>
    </citation>
    <scope>NUCLEOTIDE SEQUENCE [LARGE SCALE GENOMIC DNA]</scope>
    <source>
        <strain evidence="2">cv. Khalas</strain>
    </source>
</reference>